<evidence type="ECO:0000256" key="6">
    <source>
        <dbReference type="ARBA" id="ARBA00022989"/>
    </source>
</evidence>
<evidence type="ECO:0000256" key="3">
    <source>
        <dbReference type="ARBA" id="ARBA00022448"/>
    </source>
</evidence>
<reference evidence="9 10" key="1">
    <citation type="submission" date="2016-10" db="EMBL/GenBank/DDBJ databases">
        <authorList>
            <person name="de Groot N.N."/>
        </authorList>
    </citation>
    <scope>NUCLEOTIDE SEQUENCE [LARGE SCALE GENOMIC DNA]</scope>
    <source>
        <strain evidence="9 10">ASO4-2</strain>
    </source>
</reference>
<keyword evidence="3" id="KW-0813">Transport</keyword>
<evidence type="ECO:0000256" key="2">
    <source>
        <dbReference type="ARBA" id="ARBA00009212"/>
    </source>
</evidence>
<organism evidence="9 10">
    <name type="scientific">Desulfonatronum thiosulfatophilum</name>
    <dbReference type="NCBI Taxonomy" id="617002"/>
    <lineage>
        <taxon>Bacteria</taxon>
        <taxon>Pseudomonadati</taxon>
        <taxon>Thermodesulfobacteriota</taxon>
        <taxon>Desulfovibrionia</taxon>
        <taxon>Desulfovibrionales</taxon>
        <taxon>Desulfonatronaceae</taxon>
        <taxon>Desulfonatronum</taxon>
    </lineage>
</organism>
<keyword evidence="10" id="KW-1185">Reference proteome</keyword>
<dbReference type="AlphaFoldDB" id="A0A1G6DKF3"/>
<dbReference type="Pfam" id="PF04066">
    <property type="entry name" value="MrpF_PhaF"/>
    <property type="match status" value="1"/>
</dbReference>
<proteinExistence type="inferred from homology"/>
<dbReference type="RefSeq" id="WP_092121495.1">
    <property type="nucleotide sequence ID" value="NZ_FMXO01000012.1"/>
</dbReference>
<evidence type="ECO:0000256" key="1">
    <source>
        <dbReference type="ARBA" id="ARBA00004651"/>
    </source>
</evidence>
<feature type="transmembrane region" description="Helical" evidence="8">
    <location>
        <begin position="59"/>
        <end position="78"/>
    </location>
</feature>
<evidence type="ECO:0000313" key="9">
    <source>
        <dbReference type="EMBL" id="SDB45596.1"/>
    </source>
</evidence>
<keyword evidence="6 8" id="KW-1133">Transmembrane helix</keyword>
<evidence type="ECO:0000256" key="7">
    <source>
        <dbReference type="ARBA" id="ARBA00023136"/>
    </source>
</evidence>
<dbReference type="EMBL" id="FMXO01000012">
    <property type="protein sequence ID" value="SDB45596.1"/>
    <property type="molecule type" value="Genomic_DNA"/>
</dbReference>
<evidence type="ECO:0000256" key="4">
    <source>
        <dbReference type="ARBA" id="ARBA00022475"/>
    </source>
</evidence>
<evidence type="ECO:0000313" key="10">
    <source>
        <dbReference type="Proteomes" id="UP000198771"/>
    </source>
</evidence>
<evidence type="ECO:0000256" key="8">
    <source>
        <dbReference type="SAM" id="Phobius"/>
    </source>
</evidence>
<dbReference type="GO" id="GO:0015385">
    <property type="term" value="F:sodium:proton antiporter activity"/>
    <property type="evidence" value="ECO:0007669"/>
    <property type="project" value="TreeGrafter"/>
</dbReference>
<dbReference type="STRING" id="617002.SAMN05660653_02225"/>
<dbReference type="Proteomes" id="UP000198771">
    <property type="component" value="Unassembled WGS sequence"/>
</dbReference>
<keyword evidence="4" id="KW-1003">Cell membrane</keyword>
<feature type="transmembrane region" description="Helical" evidence="8">
    <location>
        <begin position="6"/>
        <end position="25"/>
    </location>
</feature>
<comment type="similarity">
    <text evidence="2">Belongs to the CPA3 antiporters (TC 2.A.63) subunit F family.</text>
</comment>
<protein>
    <submittedName>
        <fullName evidence="9">Multisubunit sodium/proton antiporter, MrpF subunit (TC 2.A.63.1)</fullName>
    </submittedName>
</protein>
<sequence>MTAYYLWLALVLLVTMLAGLVRVIIGPKPADRILGAQLFGTTGVAVLLLMGAASDSDSLRNVALAFVLLALLALIAFVERIPPEADTEEKS</sequence>
<dbReference type="PANTHER" id="PTHR34702:SF1">
    <property type="entry name" value="NA(+)_H(+) ANTIPORTER SUBUNIT F"/>
    <property type="match status" value="1"/>
</dbReference>
<dbReference type="PANTHER" id="PTHR34702">
    <property type="entry name" value="NA(+)/H(+) ANTIPORTER SUBUNIT F1"/>
    <property type="match status" value="1"/>
</dbReference>
<feature type="transmembrane region" description="Helical" evidence="8">
    <location>
        <begin position="32"/>
        <end position="53"/>
    </location>
</feature>
<dbReference type="InterPro" id="IPR007208">
    <property type="entry name" value="MrpF/PhaF-like"/>
</dbReference>
<keyword evidence="5 8" id="KW-0812">Transmembrane</keyword>
<evidence type="ECO:0000256" key="5">
    <source>
        <dbReference type="ARBA" id="ARBA00022692"/>
    </source>
</evidence>
<dbReference type="GO" id="GO:0005886">
    <property type="term" value="C:plasma membrane"/>
    <property type="evidence" value="ECO:0007669"/>
    <property type="project" value="UniProtKB-SubCell"/>
</dbReference>
<comment type="subcellular location">
    <subcellularLocation>
        <location evidence="1">Cell membrane</location>
        <topology evidence="1">Multi-pass membrane protein</topology>
    </subcellularLocation>
</comment>
<dbReference type="OrthoDB" id="5472304at2"/>
<keyword evidence="7 8" id="KW-0472">Membrane</keyword>
<name>A0A1G6DKF3_9BACT</name>
<gene>
    <name evidence="9" type="ORF">SAMN05660653_02225</name>
</gene>
<accession>A0A1G6DKF3</accession>